<evidence type="ECO:0000313" key="3">
    <source>
        <dbReference type="Proteomes" id="UP000525078"/>
    </source>
</evidence>
<dbReference type="EMBL" id="JAATIP010000108">
    <property type="protein sequence ID" value="KAF4371787.1"/>
    <property type="molecule type" value="Genomic_DNA"/>
</dbReference>
<proteinExistence type="predicted"/>
<dbReference type="Pfam" id="PF14392">
    <property type="entry name" value="zf-CCHC_4"/>
    <property type="match status" value="1"/>
</dbReference>
<dbReference type="PANTHER" id="PTHR31286:SF167">
    <property type="entry name" value="OS09G0268800 PROTEIN"/>
    <property type="match status" value="1"/>
</dbReference>
<gene>
    <name evidence="2" type="ORF">F8388_023100</name>
</gene>
<protein>
    <recommendedName>
        <fullName evidence="1">Zinc knuckle CX2CX4HX4C domain-containing protein</fullName>
    </recommendedName>
</protein>
<dbReference type="InterPro" id="IPR040256">
    <property type="entry name" value="At4g02000-like"/>
</dbReference>
<comment type="caution">
    <text evidence="2">The sequence shown here is derived from an EMBL/GenBank/DDBJ whole genome shotgun (WGS) entry which is preliminary data.</text>
</comment>
<dbReference type="PANTHER" id="PTHR31286">
    <property type="entry name" value="GLYCINE-RICH CELL WALL STRUCTURAL PROTEIN 1.8-LIKE"/>
    <property type="match status" value="1"/>
</dbReference>
<organism evidence="2 3">
    <name type="scientific">Cannabis sativa</name>
    <name type="common">Hemp</name>
    <name type="synonym">Marijuana</name>
    <dbReference type="NCBI Taxonomy" id="3483"/>
    <lineage>
        <taxon>Eukaryota</taxon>
        <taxon>Viridiplantae</taxon>
        <taxon>Streptophyta</taxon>
        <taxon>Embryophyta</taxon>
        <taxon>Tracheophyta</taxon>
        <taxon>Spermatophyta</taxon>
        <taxon>Magnoliopsida</taxon>
        <taxon>eudicotyledons</taxon>
        <taxon>Gunneridae</taxon>
        <taxon>Pentapetalae</taxon>
        <taxon>rosids</taxon>
        <taxon>fabids</taxon>
        <taxon>Rosales</taxon>
        <taxon>Cannabaceae</taxon>
        <taxon>Cannabis</taxon>
    </lineage>
</organism>
<evidence type="ECO:0000259" key="1">
    <source>
        <dbReference type="Pfam" id="PF14392"/>
    </source>
</evidence>
<reference evidence="2 3" key="1">
    <citation type="journal article" date="2020" name="bioRxiv">
        <title>Sequence and annotation of 42 cannabis genomes reveals extensive copy number variation in cannabinoid synthesis and pathogen resistance genes.</title>
        <authorList>
            <person name="Mckernan K.J."/>
            <person name="Helbert Y."/>
            <person name="Kane L.T."/>
            <person name="Ebling H."/>
            <person name="Zhang L."/>
            <person name="Liu B."/>
            <person name="Eaton Z."/>
            <person name="Mclaughlin S."/>
            <person name="Kingan S."/>
            <person name="Baybayan P."/>
            <person name="Concepcion G."/>
            <person name="Jordan M."/>
            <person name="Riva A."/>
            <person name="Barbazuk W."/>
            <person name="Harkins T."/>
        </authorList>
    </citation>
    <scope>NUCLEOTIDE SEQUENCE [LARGE SCALE GENOMIC DNA]</scope>
    <source>
        <strain evidence="3">cv. Jamaican Lion 4</strain>
        <tissue evidence="2">Leaf</tissue>
    </source>
</reference>
<feature type="domain" description="Zinc knuckle CX2CX4HX4C" evidence="1">
    <location>
        <begin position="183"/>
        <end position="214"/>
    </location>
</feature>
<sequence length="487" mass="54124">MTSRLGVESEEDWEENEEAAASFGGRSVVGRIISKQEVKERHFTSIFNRLWKGISEWEVKVFDEVGDSTYIGVTLKSREDARIVVEKQPWIFNGGVLLLEDWPDTGQWRDAKLDKMYCWVRMKGMPLKAFTKKNVTRLAEMAGTLAELRWINEQKMFLNGYVRARIGFPLQQSIFVGRYVPCGGQQHWVQFKFERLPLLSFKCGVWGHEQTDCNGETIMVRGENGLNVPKYGVWLKEEEAMPNCFVTSQQNRIYSSVGLAGCVDTEEVLTGGDSGRSVEKRPEMEMGPVPVEATTIAQEAVIGTVREGEFIADRGSDAHENRETVIRGEVMIHSEIGLRSESQYGLGDNGPGDLGFNSSLLDRREGAKCYQKRHVGADVLEKDENDIKKRKNVKDDSVEGNTRVRRGLDKGKQVVGAEVGCSSDGISGVDCGQLTMGSARTEGVTLGMAENVGNNDECQNRVGDNGEFIFHAEIGATKETLSTLPTG</sequence>
<accession>A0A7J6FMD1</accession>
<evidence type="ECO:0000313" key="2">
    <source>
        <dbReference type="EMBL" id="KAF4371787.1"/>
    </source>
</evidence>
<dbReference type="AlphaFoldDB" id="A0A7J6FMD1"/>
<name>A0A7J6FMD1_CANSA</name>
<dbReference type="Proteomes" id="UP000525078">
    <property type="component" value="Unassembled WGS sequence"/>
</dbReference>
<dbReference type="InterPro" id="IPR025836">
    <property type="entry name" value="Zn_knuckle_CX2CX4HX4C"/>
</dbReference>